<feature type="domain" description="GST N-terminal" evidence="1">
    <location>
        <begin position="1"/>
        <end position="81"/>
    </location>
</feature>
<dbReference type="Gene3D" id="3.40.30.10">
    <property type="entry name" value="Glutaredoxin"/>
    <property type="match status" value="1"/>
</dbReference>
<dbReference type="SUPFAM" id="SSF52833">
    <property type="entry name" value="Thioredoxin-like"/>
    <property type="match status" value="1"/>
</dbReference>
<dbReference type="CDD" id="cd03043">
    <property type="entry name" value="GST_N_1"/>
    <property type="match status" value="1"/>
</dbReference>
<evidence type="ECO:0000313" key="3">
    <source>
        <dbReference type="Proteomes" id="UP000286482"/>
    </source>
</evidence>
<dbReference type="PANTHER" id="PTHR42673">
    <property type="entry name" value="MALEYLACETOACETATE ISOMERASE"/>
    <property type="match status" value="1"/>
</dbReference>
<dbReference type="Pfam" id="PF13410">
    <property type="entry name" value="GST_C_2"/>
    <property type="match status" value="1"/>
</dbReference>
<name>A0A420E9P2_9ALTE</name>
<organism evidence="2 3">
    <name type="scientific">Alginatibacterium sediminis</name>
    <dbReference type="NCBI Taxonomy" id="2164068"/>
    <lineage>
        <taxon>Bacteria</taxon>
        <taxon>Pseudomonadati</taxon>
        <taxon>Pseudomonadota</taxon>
        <taxon>Gammaproteobacteria</taxon>
        <taxon>Alteromonadales</taxon>
        <taxon>Alteromonadaceae</taxon>
        <taxon>Alginatibacterium</taxon>
    </lineage>
</organism>
<sequence>MQLVIGNKRYSSWSMRPWLLLHGFGLAFDEVNVSLNSEGVRERLLAYSGSAKVPVLLDNELHLWDSLAICEYINEIYLAHAAWPKDASTRAIARALTCEMHSGFTQIRNAMPLDCKLRTNIDVSDDLAVEIDRVDHIWAQYSAMNADGEIFLLGQFSILDCFYAPVALRFKSYGVKLSLLAQAYADSLIAHSSVQAWLQAADTETEVLTHLKAAT</sequence>
<dbReference type="OrthoDB" id="9799538at2"/>
<dbReference type="RefSeq" id="WP_120355421.1">
    <property type="nucleotide sequence ID" value="NZ_RAQO01000007.1"/>
</dbReference>
<dbReference type="InterPro" id="IPR004045">
    <property type="entry name" value="Glutathione_S-Trfase_N"/>
</dbReference>
<comment type="caution">
    <text evidence="2">The sequence shown here is derived from an EMBL/GenBank/DDBJ whole genome shotgun (WGS) entry which is preliminary data.</text>
</comment>
<proteinExistence type="predicted"/>
<dbReference type="InterPro" id="IPR036282">
    <property type="entry name" value="Glutathione-S-Trfase_C_sf"/>
</dbReference>
<dbReference type="Gene3D" id="1.20.1050.10">
    <property type="match status" value="1"/>
</dbReference>
<protein>
    <submittedName>
        <fullName evidence="2">Glutathione S-transferase family protein</fullName>
    </submittedName>
</protein>
<dbReference type="Proteomes" id="UP000286482">
    <property type="component" value="Unassembled WGS sequence"/>
</dbReference>
<keyword evidence="2" id="KW-0808">Transferase</keyword>
<dbReference type="SUPFAM" id="SSF47616">
    <property type="entry name" value="GST C-terminal domain-like"/>
    <property type="match status" value="1"/>
</dbReference>
<dbReference type="GO" id="GO:0004364">
    <property type="term" value="F:glutathione transferase activity"/>
    <property type="evidence" value="ECO:0007669"/>
    <property type="project" value="TreeGrafter"/>
</dbReference>
<dbReference type="GO" id="GO:0016034">
    <property type="term" value="F:maleylacetoacetate isomerase activity"/>
    <property type="evidence" value="ECO:0007669"/>
    <property type="project" value="TreeGrafter"/>
</dbReference>
<dbReference type="CDD" id="cd03194">
    <property type="entry name" value="GST_C_3"/>
    <property type="match status" value="1"/>
</dbReference>
<dbReference type="GO" id="GO:0006559">
    <property type="term" value="P:L-phenylalanine catabolic process"/>
    <property type="evidence" value="ECO:0007669"/>
    <property type="project" value="TreeGrafter"/>
</dbReference>
<dbReference type="InterPro" id="IPR036249">
    <property type="entry name" value="Thioredoxin-like_sf"/>
</dbReference>
<evidence type="ECO:0000259" key="1">
    <source>
        <dbReference type="PROSITE" id="PS50404"/>
    </source>
</evidence>
<accession>A0A420E9P2</accession>
<keyword evidence="3" id="KW-1185">Reference proteome</keyword>
<reference evidence="2 3" key="1">
    <citation type="submission" date="2018-09" db="EMBL/GenBank/DDBJ databases">
        <authorList>
            <person name="Wang Z."/>
        </authorList>
    </citation>
    <scope>NUCLEOTIDE SEQUENCE [LARGE SCALE GENOMIC DNA]</scope>
    <source>
        <strain evidence="2 3">ALS 81</strain>
    </source>
</reference>
<dbReference type="Pfam" id="PF13409">
    <property type="entry name" value="GST_N_2"/>
    <property type="match status" value="1"/>
</dbReference>
<gene>
    <name evidence="2" type="ORF">DBZ36_13135</name>
</gene>
<evidence type="ECO:0000313" key="2">
    <source>
        <dbReference type="EMBL" id="RKF17397.1"/>
    </source>
</evidence>
<dbReference type="EMBL" id="RAQO01000007">
    <property type="protein sequence ID" value="RKF17397.1"/>
    <property type="molecule type" value="Genomic_DNA"/>
</dbReference>
<dbReference type="AlphaFoldDB" id="A0A420E9P2"/>
<dbReference type="PANTHER" id="PTHR42673:SF4">
    <property type="entry name" value="MALEYLACETOACETATE ISOMERASE"/>
    <property type="match status" value="1"/>
</dbReference>
<dbReference type="GO" id="GO:0006749">
    <property type="term" value="P:glutathione metabolic process"/>
    <property type="evidence" value="ECO:0007669"/>
    <property type="project" value="TreeGrafter"/>
</dbReference>
<dbReference type="PROSITE" id="PS50404">
    <property type="entry name" value="GST_NTER"/>
    <property type="match status" value="1"/>
</dbReference>